<evidence type="ECO:0000256" key="1">
    <source>
        <dbReference type="ARBA" id="ARBA00009518"/>
    </source>
</evidence>
<dbReference type="GO" id="GO:0003677">
    <property type="term" value="F:DNA binding"/>
    <property type="evidence" value="ECO:0007669"/>
    <property type="project" value="UniProtKB-KW"/>
</dbReference>
<dbReference type="AlphaFoldDB" id="A0A1F7JP63"/>
<evidence type="ECO:0000256" key="12">
    <source>
        <dbReference type="ARBA" id="ARBA00029354"/>
    </source>
</evidence>
<evidence type="ECO:0000256" key="6">
    <source>
        <dbReference type="ARBA" id="ARBA00022763"/>
    </source>
</evidence>
<evidence type="ECO:0000256" key="7">
    <source>
        <dbReference type="ARBA" id="ARBA00022801"/>
    </source>
</evidence>
<keyword evidence="7 13" id="KW-0378">Hydrolase</keyword>
<evidence type="ECO:0000256" key="13">
    <source>
        <dbReference type="HAMAP-Rule" id="MF_00034"/>
    </source>
</evidence>
<keyword evidence="5 13" id="KW-0255">Endonuclease</keyword>
<feature type="binding site" evidence="13">
    <location>
        <position position="7"/>
    </location>
    <ligand>
        <name>Mg(2+)</name>
        <dbReference type="ChEBI" id="CHEBI:18420"/>
        <label>1</label>
    </ligand>
</feature>
<feature type="active site" evidence="13">
    <location>
        <position position="140"/>
    </location>
</feature>
<dbReference type="InterPro" id="IPR036397">
    <property type="entry name" value="RNaseH_sf"/>
</dbReference>
<comment type="subcellular location">
    <subcellularLocation>
        <location evidence="13">Cytoplasm</location>
    </subcellularLocation>
</comment>
<dbReference type="FunFam" id="3.30.420.10:FF:000002">
    <property type="entry name" value="Crossover junction endodeoxyribonuclease RuvC"/>
    <property type="match status" value="1"/>
</dbReference>
<dbReference type="GO" id="GO:0008821">
    <property type="term" value="F:crossover junction DNA endonuclease activity"/>
    <property type="evidence" value="ECO:0007669"/>
    <property type="project" value="UniProtKB-UniRule"/>
</dbReference>
<dbReference type="PANTHER" id="PTHR30194:SF3">
    <property type="entry name" value="CROSSOVER JUNCTION ENDODEOXYRIBONUCLEASE RUVC"/>
    <property type="match status" value="1"/>
</dbReference>
<evidence type="ECO:0000256" key="5">
    <source>
        <dbReference type="ARBA" id="ARBA00022759"/>
    </source>
</evidence>
<dbReference type="CDD" id="cd16962">
    <property type="entry name" value="RuvC"/>
    <property type="match status" value="1"/>
</dbReference>
<comment type="caution">
    <text evidence="14">The sequence shown here is derived from an EMBL/GenBank/DDBJ whole genome shotgun (WGS) entry which is preliminary data.</text>
</comment>
<accession>A0A1F7JP63</accession>
<evidence type="ECO:0000256" key="2">
    <source>
        <dbReference type="ARBA" id="ARBA00022490"/>
    </source>
</evidence>
<dbReference type="STRING" id="1802074.A3J15_01400"/>
<feature type="binding site" evidence="13">
    <location>
        <position position="140"/>
    </location>
    <ligand>
        <name>Mg(2+)</name>
        <dbReference type="ChEBI" id="CHEBI:18420"/>
        <label>1</label>
    </ligand>
</feature>
<keyword evidence="11 13" id="KW-0234">DNA repair</keyword>
<gene>
    <name evidence="13" type="primary">ruvC</name>
    <name evidence="14" type="ORF">A3J15_01400</name>
</gene>
<dbReference type="InterPro" id="IPR002176">
    <property type="entry name" value="X-over_junc_endoDNase_RuvC"/>
</dbReference>
<dbReference type="SUPFAM" id="SSF53098">
    <property type="entry name" value="Ribonuclease H-like"/>
    <property type="match status" value="1"/>
</dbReference>
<comment type="function">
    <text evidence="13">The RuvA-RuvB-RuvC complex processes Holliday junction (HJ) DNA during genetic recombination and DNA repair. Endonuclease that resolves HJ intermediates. Cleaves cruciform DNA by making single-stranded nicks across the HJ at symmetrical positions within the homologous arms, yielding a 5'-phosphate and a 3'-hydroxyl group; requires a central core of homology in the junction. The consensus cleavage sequence is 5'-(A/T)TT(C/G)-3'. Cleavage occurs on the 3'-side of the TT dinucleotide at the point of strand exchange. HJ branch migration catalyzed by RuvA-RuvB allows RuvC to scan DNA until it finds its consensus sequence, where it cleaves and resolves the cruciform DNA.</text>
</comment>
<keyword evidence="10 13" id="KW-0233">DNA recombination</keyword>
<feature type="binding site" evidence="13">
    <location>
        <position position="67"/>
    </location>
    <ligand>
        <name>Mg(2+)</name>
        <dbReference type="ChEBI" id="CHEBI:18420"/>
        <label>2</label>
    </ligand>
</feature>
<feature type="active site" evidence="13">
    <location>
        <position position="67"/>
    </location>
</feature>
<dbReference type="GO" id="GO:0006281">
    <property type="term" value="P:DNA repair"/>
    <property type="evidence" value="ECO:0007669"/>
    <property type="project" value="UniProtKB-UniRule"/>
</dbReference>
<keyword evidence="2 13" id="KW-0963">Cytoplasm</keyword>
<keyword evidence="6 13" id="KW-0227">DNA damage</keyword>
<reference evidence="14 15" key="1">
    <citation type="journal article" date="2016" name="Nat. Commun.">
        <title>Thousands of microbial genomes shed light on interconnected biogeochemical processes in an aquifer system.</title>
        <authorList>
            <person name="Anantharaman K."/>
            <person name="Brown C.T."/>
            <person name="Hug L.A."/>
            <person name="Sharon I."/>
            <person name="Castelle C.J."/>
            <person name="Probst A.J."/>
            <person name="Thomas B.C."/>
            <person name="Singh A."/>
            <person name="Wilkins M.J."/>
            <person name="Karaoz U."/>
            <person name="Brodie E.L."/>
            <person name="Williams K.H."/>
            <person name="Hubbard S.S."/>
            <person name="Banfield J.F."/>
        </authorList>
    </citation>
    <scope>NUCLEOTIDE SEQUENCE [LARGE SCALE GENOMIC DNA]</scope>
</reference>
<organism evidence="14 15">
    <name type="scientific">Candidatus Roizmanbacteria bacterium RIFCSPLOWO2_02_FULL_38_10</name>
    <dbReference type="NCBI Taxonomy" id="1802074"/>
    <lineage>
        <taxon>Bacteria</taxon>
        <taxon>Candidatus Roizmaniibacteriota</taxon>
    </lineage>
</organism>
<dbReference type="PANTHER" id="PTHR30194">
    <property type="entry name" value="CROSSOVER JUNCTION ENDODEOXYRIBONUCLEASE RUVC"/>
    <property type="match status" value="1"/>
</dbReference>
<dbReference type="EC" id="3.1.21.10" evidence="13"/>
<evidence type="ECO:0000313" key="15">
    <source>
        <dbReference type="Proteomes" id="UP000176376"/>
    </source>
</evidence>
<dbReference type="GO" id="GO:0000287">
    <property type="term" value="F:magnesium ion binding"/>
    <property type="evidence" value="ECO:0007669"/>
    <property type="project" value="UniProtKB-UniRule"/>
</dbReference>
<comment type="similarity">
    <text evidence="1 13">Belongs to the RuvC family.</text>
</comment>
<name>A0A1F7JP63_9BACT</name>
<evidence type="ECO:0000256" key="3">
    <source>
        <dbReference type="ARBA" id="ARBA00022722"/>
    </source>
</evidence>
<evidence type="ECO:0000256" key="8">
    <source>
        <dbReference type="ARBA" id="ARBA00022842"/>
    </source>
</evidence>
<dbReference type="GO" id="GO:0005737">
    <property type="term" value="C:cytoplasm"/>
    <property type="evidence" value="ECO:0007669"/>
    <property type="project" value="UniProtKB-SubCell"/>
</dbReference>
<comment type="catalytic activity">
    <reaction evidence="12 13">
        <text>Endonucleolytic cleavage at a junction such as a reciprocal single-stranded crossover between two homologous DNA duplexes (Holliday junction).</text>
        <dbReference type="EC" id="3.1.21.10"/>
    </reaction>
</comment>
<dbReference type="HAMAP" id="MF_00034">
    <property type="entry name" value="RuvC"/>
    <property type="match status" value="1"/>
</dbReference>
<keyword evidence="3 13" id="KW-0540">Nuclease</keyword>
<keyword evidence="8 13" id="KW-0460">Magnesium</keyword>
<comment type="subunit">
    <text evidence="13">Homodimer which binds Holliday junction (HJ) DNA. The HJ becomes 2-fold symmetrical on binding to RuvC with unstacked arms; it has a different conformation from HJ DNA in complex with RuvA. In the full resolvosome a probable DNA-RuvA(4)-RuvB(12)-RuvC(2) complex forms which resolves the HJ.</text>
</comment>
<dbReference type="Gene3D" id="3.30.420.10">
    <property type="entry name" value="Ribonuclease H-like superfamily/Ribonuclease H"/>
    <property type="match status" value="1"/>
</dbReference>
<proteinExistence type="inferred from homology"/>
<dbReference type="Proteomes" id="UP000176376">
    <property type="component" value="Unassembled WGS sequence"/>
</dbReference>
<keyword evidence="4 13" id="KW-0479">Metal-binding</keyword>
<sequence length="161" mass="18081">MIILSLDSGLERTGYAIISRGQTDWTIEDSGLIQTDKKSRIEDRILEITCFLESLLIKYKPSIVVLEQVFFNINKKTVISVAQAQGACLAVIAKSHIKVEYLTPLQIKQILTGYGRADKKQIEKMLKLILNCDALPSSDDERDAIACGLAYCFLNKNDRKN</sequence>
<evidence type="ECO:0000256" key="4">
    <source>
        <dbReference type="ARBA" id="ARBA00022723"/>
    </source>
</evidence>
<keyword evidence="9 13" id="KW-0238">DNA-binding</keyword>
<dbReference type="Pfam" id="PF02075">
    <property type="entry name" value="RuvC"/>
    <property type="match status" value="1"/>
</dbReference>
<evidence type="ECO:0000256" key="11">
    <source>
        <dbReference type="ARBA" id="ARBA00023204"/>
    </source>
</evidence>
<evidence type="ECO:0000313" key="14">
    <source>
        <dbReference type="EMBL" id="OGK57374.1"/>
    </source>
</evidence>
<feature type="active site" evidence="13">
    <location>
        <position position="7"/>
    </location>
</feature>
<dbReference type="GO" id="GO:0006310">
    <property type="term" value="P:DNA recombination"/>
    <property type="evidence" value="ECO:0007669"/>
    <property type="project" value="UniProtKB-UniRule"/>
</dbReference>
<dbReference type="GO" id="GO:0048476">
    <property type="term" value="C:Holliday junction resolvase complex"/>
    <property type="evidence" value="ECO:0007669"/>
    <property type="project" value="UniProtKB-UniRule"/>
</dbReference>
<protein>
    <recommendedName>
        <fullName evidence="13">Crossover junction endodeoxyribonuclease RuvC</fullName>
        <ecNumber evidence="13">3.1.21.10</ecNumber>
    </recommendedName>
    <alternativeName>
        <fullName evidence="13">Holliday junction nuclease RuvC</fullName>
    </alternativeName>
    <alternativeName>
        <fullName evidence="13">Holliday junction resolvase RuvC</fullName>
    </alternativeName>
</protein>
<dbReference type="PRINTS" id="PR00696">
    <property type="entry name" value="RSOLVASERUVC"/>
</dbReference>
<evidence type="ECO:0000256" key="9">
    <source>
        <dbReference type="ARBA" id="ARBA00023125"/>
    </source>
</evidence>
<comment type="cofactor">
    <cofactor evidence="13">
        <name>Mg(2+)</name>
        <dbReference type="ChEBI" id="CHEBI:18420"/>
    </cofactor>
    <text evidence="13">Binds 2 Mg(2+) ion per subunit.</text>
</comment>
<dbReference type="EMBL" id="MGAY01000004">
    <property type="protein sequence ID" value="OGK57374.1"/>
    <property type="molecule type" value="Genomic_DNA"/>
</dbReference>
<dbReference type="InterPro" id="IPR012337">
    <property type="entry name" value="RNaseH-like_sf"/>
</dbReference>
<evidence type="ECO:0000256" key="10">
    <source>
        <dbReference type="ARBA" id="ARBA00023172"/>
    </source>
</evidence>